<dbReference type="OMA" id="NAYFTHG"/>
<evidence type="ECO:0000313" key="4">
    <source>
        <dbReference type="RefSeq" id="XP_010255515.1"/>
    </source>
</evidence>
<evidence type="ECO:0000256" key="1">
    <source>
        <dbReference type="SAM" id="MobiDB-lite"/>
    </source>
</evidence>
<dbReference type="Pfam" id="PF00789">
    <property type="entry name" value="UBX"/>
    <property type="match status" value="1"/>
</dbReference>
<evidence type="ECO:0000313" key="3">
    <source>
        <dbReference type="Proteomes" id="UP000189703"/>
    </source>
</evidence>
<dbReference type="SMART" id="SM00166">
    <property type="entry name" value="UBX"/>
    <property type="match status" value="1"/>
</dbReference>
<feature type="region of interest" description="Disordered" evidence="1">
    <location>
        <begin position="232"/>
        <end position="262"/>
    </location>
</feature>
<reference evidence="4" key="1">
    <citation type="submission" date="2025-08" db="UniProtKB">
        <authorList>
            <consortium name="RefSeq"/>
        </authorList>
    </citation>
    <scope>IDENTIFICATION</scope>
</reference>
<protein>
    <submittedName>
        <fullName evidence="4">Plant UBX domain-containing protein 8-like isoform X1</fullName>
    </submittedName>
</protein>
<dbReference type="Proteomes" id="UP000189703">
    <property type="component" value="Unplaced"/>
</dbReference>
<accession>A0A1U8A1L9</accession>
<dbReference type="PANTHER" id="PTHR23322">
    <property type="entry name" value="FAS-ASSOCIATED PROTEIN"/>
    <property type="match status" value="1"/>
</dbReference>
<dbReference type="InterPro" id="IPR001012">
    <property type="entry name" value="UBX_dom"/>
</dbReference>
<proteinExistence type="predicted"/>
<evidence type="ECO:0000259" key="2">
    <source>
        <dbReference type="PROSITE" id="PS50033"/>
    </source>
</evidence>
<dbReference type="InterPro" id="IPR009060">
    <property type="entry name" value="UBA-like_sf"/>
</dbReference>
<feature type="region of interest" description="Disordered" evidence="1">
    <location>
        <begin position="173"/>
        <end position="207"/>
    </location>
</feature>
<dbReference type="CDD" id="cd14351">
    <property type="entry name" value="UBA_Ubx1_like"/>
    <property type="match status" value="1"/>
</dbReference>
<dbReference type="RefSeq" id="XP_010255515.1">
    <property type="nucleotide sequence ID" value="XM_010257213.2"/>
</dbReference>
<dbReference type="AlphaFoldDB" id="A0A1U8A1L9"/>
<dbReference type="Pfam" id="PF14555">
    <property type="entry name" value="UBA_4"/>
    <property type="match status" value="1"/>
</dbReference>
<dbReference type="PANTHER" id="PTHR23322:SF93">
    <property type="entry name" value="UBX DOMAIN-CONTAINING PROTEIN 8"/>
    <property type="match status" value="1"/>
</dbReference>
<dbReference type="KEGG" id="nnu:104596164"/>
<feature type="domain" description="UBX" evidence="2">
    <location>
        <begin position="532"/>
        <end position="610"/>
    </location>
</feature>
<dbReference type="SUPFAM" id="SSF46934">
    <property type="entry name" value="UBA-like"/>
    <property type="match status" value="1"/>
</dbReference>
<dbReference type="PROSITE" id="PS50033">
    <property type="entry name" value="UBX"/>
    <property type="match status" value="1"/>
</dbReference>
<dbReference type="Gene3D" id="3.10.20.90">
    <property type="entry name" value="Phosphatidylinositol 3-kinase Catalytic Subunit, Chain A, domain 1"/>
    <property type="match status" value="1"/>
</dbReference>
<dbReference type="OrthoDB" id="1920064at2759"/>
<gene>
    <name evidence="4" type="primary">LOC104596164</name>
</gene>
<dbReference type="CDD" id="cd01767">
    <property type="entry name" value="UBX"/>
    <property type="match status" value="1"/>
</dbReference>
<dbReference type="FunCoup" id="A0A1U8A1L9">
    <property type="interactions" value="2552"/>
</dbReference>
<dbReference type="GeneID" id="104596164"/>
<dbReference type="InterPro" id="IPR050730">
    <property type="entry name" value="UBX_domain-protein"/>
</dbReference>
<dbReference type="SUPFAM" id="SSF54236">
    <property type="entry name" value="Ubiquitin-like"/>
    <property type="match status" value="1"/>
</dbReference>
<feature type="region of interest" description="Disordered" evidence="1">
    <location>
        <begin position="371"/>
        <end position="401"/>
    </location>
</feature>
<keyword evidence="3" id="KW-1185">Reference proteome</keyword>
<feature type="region of interest" description="Disordered" evidence="1">
    <location>
        <begin position="472"/>
        <end position="507"/>
    </location>
</feature>
<organism evidence="3 4">
    <name type="scientific">Nelumbo nucifera</name>
    <name type="common">Sacred lotus</name>
    <dbReference type="NCBI Taxonomy" id="4432"/>
    <lineage>
        <taxon>Eukaryota</taxon>
        <taxon>Viridiplantae</taxon>
        <taxon>Streptophyta</taxon>
        <taxon>Embryophyta</taxon>
        <taxon>Tracheophyta</taxon>
        <taxon>Spermatophyta</taxon>
        <taxon>Magnoliopsida</taxon>
        <taxon>Proteales</taxon>
        <taxon>Nelumbonaceae</taxon>
        <taxon>Nelumbo</taxon>
    </lineage>
</organism>
<dbReference type="InParanoid" id="A0A1U8A1L9"/>
<name>A0A1U8A1L9_NELNU</name>
<dbReference type="InterPro" id="IPR029071">
    <property type="entry name" value="Ubiquitin-like_domsf"/>
</dbReference>
<dbReference type="STRING" id="4432.A0A1U8A1L9"/>
<dbReference type="GO" id="GO:0043130">
    <property type="term" value="F:ubiquitin binding"/>
    <property type="evidence" value="ECO:0000318"/>
    <property type="project" value="GO_Central"/>
</dbReference>
<feature type="compositionally biased region" description="Polar residues" evidence="1">
    <location>
        <begin position="177"/>
        <end position="189"/>
    </location>
</feature>
<dbReference type="eggNOG" id="KOG1363">
    <property type="taxonomic scope" value="Eukaryota"/>
</dbReference>
<dbReference type="Gene3D" id="1.10.8.10">
    <property type="entry name" value="DNA helicase RuvA subunit, C-terminal domain"/>
    <property type="match status" value="1"/>
</dbReference>
<sequence length="614" mass="67661">MARTNQEAVETFMNITGVSEAVALQKLEEHGGDLNAAVNAHFNEGNRSIVHQASPPAAQNDLMVIDDPLEIEPQGISSFLSAGRHLNSFSLLDPSFRRSSFEGRGASNFPSHEQLVSHPREVKEIPIEVKDGGNHSGFSGSGPIIEDATEAVHAHVPKICGNVIIDEEDEDIPTALPANTSGQNTSQDRFSGGNVHQRDHRPSALVLDSMTDYSNDIEEEMVQAAIEASKWEVEERNSNQRSAPDDSTGIGTESRHSNLEDAEFERAVSLSLKTAEQEKAMHMQEELVGVEQPSICKRVNIEELGELTTTNGRQGSGSFNRGISDQFKLEAGSSYVQDETEDAEEQPLVRHRSGQLASGSLGSVKEVVEIADSPPSSPGHAVSTQPLHTENGFESDEWGGISSNERDEAVMLEAALFGGIPEGTTYCFGREMGLYPRHVPRPPSPTLAAQRLLREQQDDEYLASLQADREKELKAREEAEARRLAEQAAREAALEEERRKEEEHQRKLLEEEELERFLAAKEASLPQEPPADDENAVTLLVRLPDGSRHGRRFLKSDNLQLLFDFIDVGRGVKPGTYRLVRPYPRRAFGDGESSLSLSELGLKNKQEALFLELI</sequence>